<evidence type="ECO:0000256" key="1">
    <source>
        <dbReference type="SAM" id="Phobius"/>
    </source>
</evidence>
<dbReference type="InterPro" id="IPR029151">
    <property type="entry name" value="Sensor-like_sf"/>
</dbReference>
<dbReference type="SMART" id="SM00304">
    <property type="entry name" value="HAMP"/>
    <property type="match status" value="1"/>
</dbReference>
<proteinExistence type="predicted"/>
<dbReference type="InterPro" id="IPR029150">
    <property type="entry name" value="dCache_3"/>
</dbReference>
<dbReference type="PROSITE" id="PS51832">
    <property type="entry name" value="HD_GYP"/>
    <property type="match status" value="1"/>
</dbReference>
<dbReference type="Proteomes" id="UP000055060">
    <property type="component" value="Unassembled WGS sequence"/>
</dbReference>
<sequence length="613" mass="68441">MIRLHGYFVENLMVRCSMKRSRWMGVPMNYLGVVDSPQFRATEKIKWPIRLKITLPFLFLALAVATGVTILFWRIVLENVDERFNNQLYEAGRLTADAIASIESNQAESIRLFANTAGVAEALRSKDAEEVRRLVMGAVVNNQVQAVEFIDTSGALVLAIRQRQNTETISYEYVQDGLPVFAAWPIVQKALESQPGDFQKYASFVQTDWGSYFYVAGPVRNSAQEITGVTLVGLPVSALARMLREATLAQVTLYDFEGQPISTSFPTTGYTQPLDRSLIDEILTKQDISSFRRDASSRDISGKDLDYGEILGPWETNNGEDIGLVGSALVKNVLITATLPSRILTISLVFLTVLLIILIGFNLSTVITRPLVHLMKATQSVASGDLEVHVAKESNDEIAVLADSFNVMIQNLTQTHQEMVSNYDSTLEGWVKILEIRDKETSGHSQRVVELTMAIADVMGIPEDRKVTLHRGALLHDIGKLGIPDSILLKNGPLTPEEMKIMRKHPAYAYEMLRNIPYLAQASVIPFCHHEWWNGNGYPRQLIGESIPLEARVFAIVDAWDALTTDRPYRKRVTPGEALDVIIGESGRQFDPRLVEIFAHYIETNFLGGKVTI</sequence>
<evidence type="ECO:0000313" key="5">
    <source>
        <dbReference type="Proteomes" id="UP000055060"/>
    </source>
</evidence>
<keyword evidence="1" id="KW-1133">Transmembrane helix</keyword>
<feature type="transmembrane region" description="Helical" evidence="1">
    <location>
        <begin position="53"/>
        <end position="76"/>
    </location>
</feature>
<dbReference type="PANTHER" id="PTHR45228">
    <property type="entry name" value="CYCLIC DI-GMP PHOSPHODIESTERASE TM_0186-RELATED"/>
    <property type="match status" value="1"/>
</dbReference>
<keyword evidence="1" id="KW-0812">Transmembrane</keyword>
<dbReference type="InterPro" id="IPR003660">
    <property type="entry name" value="HAMP_dom"/>
</dbReference>
<evidence type="ECO:0000259" key="2">
    <source>
        <dbReference type="PROSITE" id="PS50885"/>
    </source>
</evidence>
<dbReference type="InterPro" id="IPR052020">
    <property type="entry name" value="Cyclic_di-GMP/3'3'-cGAMP_PDE"/>
</dbReference>
<protein>
    <submittedName>
        <fullName evidence="4">Protein containg HD-GYP domain</fullName>
    </submittedName>
</protein>
<evidence type="ECO:0000313" key="4">
    <source>
        <dbReference type="EMBL" id="GAP14917.1"/>
    </source>
</evidence>
<dbReference type="GO" id="GO:0007165">
    <property type="term" value="P:signal transduction"/>
    <property type="evidence" value="ECO:0007669"/>
    <property type="project" value="InterPro"/>
</dbReference>
<dbReference type="PANTHER" id="PTHR45228:SF1">
    <property type="entry name" value="CYCLIC DI-GMP PHOSPHODIESTERASE TM_0186"/>
    <property type="match status" value="1"/>
</dbReference>
<keyword evidence="1" id="KW-0472">Membrane</keyword>
<dbReference type="Pfam" id="PF14827">
    <property type="entry name" value="dCache_3"/>
    <property type="match status" value="1"/>
</dbReference>
<dbReference type="Pfam" id="PF00672">
    <property type="entry name" value="HAMP"/>
    <property type="match status" value="1"/>
</dbReference>
<keyword evidence="5" id="KW-1185">Reference proteome</keyword>
<dbReference type="PROSITE" id="PS50885">
    <property type="entry name" value="HAMP"/>
    <property type="match status" value="1"/>
</dbReference>
<dbReference type="InterPro" id="IPR003607">
    <property type="entry name" value="HD/PDEase_dom"/>
</dbReference>
<dbReference type="SUPFAM" id="SSF158472">
    <property type="entry name" value="HAMP domain-like"/>
    <property type="match status" value="1"/>
</dbReference>
<dbReference type="CDD" id="cd00077">
    <property type="entry name" value="HDc"/>
    <property type="match status" value="1"/>
</dbReference>
<dbReference type="Gene3D" id="6.10.340.10">
    <property type="match status" value="1"/>
</dbReference>
<dbReference type="Gene3D" id="1.10.3210.10">
    <property type="entry name" value="Hypothetical protein af1432"/>
    <property type="match status" value="1"/>
</dbReference>
<dbReference type="AlphaFoldDB" id="A0A0S7BM89"/>
<feature type="domain" description="HD-GYP" evidence="3">
    <location>
        <begin position="419"/>
        <end position="613"/>
    </location>
</feature>
<dbReference type="CDD" id="cd06225">
    <property type="entry name" value="HAMP"/>
    <property type="match status" value="1"/>
</dbReference>
<accession>A0A0S7BM89</accession>
<gene>
    <name evidence="4" type="ORF">LARV_02696</name>
</gene>
<dbReference type="GO" id="GO:0016020">
    <property type="term" value="C:membrane"/>
    <property type="evidence" value="ECO:0007669"/>
    <property type="project" value="InterPro"/>
</dbReference>
<feature type="transmembrane region" description="Helical" evidence="1">
    <location>
        <begin position="343"/>
        <end position="367"/>
    </location>
</feature>
<dbReference type="SMART" id="SM00471">
    <property type="entry name" value="HDc"/>
    <property type="match status" value="1"/>
</dbReference>
<dbReference type="SUPFAM" id="SSF109604">
    <property type="entry name" value="HD-domain/PDEase-like"/>
    <property type="match status" value="1"/>
</dbReference>
<dbReference type="Pfam" id="PF13487">
    <property type="entry name" value="HD_5"/>
    <property type="match status" value="1"/>
</dbReference>
<name>A0A0S7BM89_9CHLR</name>
<reference evidence="4" key="1">
    <citation type="submission" date="2015-07" db="EMBL/GenBank/DDBJ databases">
        <title>Draft Genome Sequences of Anaerolinea thermolimosa IMO-1, Bellilinea caldifistulae GOMI-1, Leptolinea tardivitalis YMTK-2, Levilinea saccharolytica KIBI-1,Longilinea arvoryzae KOME-1, Previously Described as Members of the Anaerolineaceae (Chloroflexi).</title>
        <authorList>
            <person name="Sekiguchi Y."/>
            <person name="Ohashi A."/>
            <person name="Matsuura N."/>
            <person name="Tourlousse M.D."/>
        </authorList>
    </citation>
    <scope>NUCLEOTIDE SEQUENCE [LARGE SCALE GENOMIC DNA]</scope>
    <source>
        <strain evidence="4">KOME-1</strain>
    </source>
</reference>
<dbReference type="STRING" id="360412.LARV_02696"/>
<organism evidence="4">
    <name type="scientific">Longilinea arvoryzae</name>
    <dbReference type="NCBI Taxonomy" id="360412"/>
    <lineage>
        <taxon>Bacteria</taxon>
        <taxon>Bacillati</taxon>
        <taxon>Chloroflexota</taxon>
        <taxon>Anaerolineae</taxon>
        <taxon>Anaerolineales</taxon>
        <taxon>Anaerolineaceae</taxon>
        <taxon>Longilinea</taxon>
    </lineage>
</organism>
<dbReference type="EMBL" id="DF967972">
    <property type="protein sequence ID" value="GAP14917.1"/>
    <property type="molecule type" value="Genomic_DNA"/>
</dbReference>
<dbReference type="SUPFAM" id="SSF103190">
    <property type="entry name" value="Sensory domain-like"/>
    <property type="match status" value="1"/>
</dbReference>
<dbReference type="InterPro" id="IPR037522">
    <property type="entry name" value="HD_GYP_dom"/>
</dbReference>
<feature type="domain" description="HAMP" evidence="2">
    <location>
        <begin position="365"/>
        <end position="417"/>
    </location>
</feature>
<evidence type="ECO:0000259" key="3">
    <source>
        <dbReference type="PROSITE" id="PS51832"/>
    </source>
</evidence>